<reference evidence="1" key="1">
    <citation type="submission" date="2021-06" db="EMBL/GenBank/DDBJ databases">
        <authorList>
            <person name="Hodson N. C."/>
            <person name="Mongue J. A."/>
            <person name="Jaron S. K."/>
        </authorList>
    </citation>
    <scope>NUCLEOTIDE SEQUENCE</scope>
</reference>
<evidence type="ECO:0008006" key="3">
    <source>
        <dbReference type="Google" id="ProtNLM"/>
    </source>
</evidence>
<proteinExistence type="predicted"/>
<comment type="caution">
    <text evidence="1">The sequence shown here is derived from an EMBL/GenBank/DDBJ whole genome shotgun (WGS) entry which is preliminary data.</text>
</comment>
<gene>
    <name evidence="1" type="ORF">AFUS01_LOCUS35465</name>
</gene>
<feature type="non-terminal residue" evidence="1">
    <location>
        <position position="1"/>
    </location>
</feature>
<protein>
    <recommendedName>
        <fullName evidence="3">FAD-binding PCMH-type domain-containing protein</fullName>
    </recommendedName>
</protein>
<dbReference type="OrthoDB" id="610608at2759"/>
<organism evidence="1 2">
    <name type="scientific">Allacma fusca</name>
    <dbReference type="NCBI Taxonomy" id="39272"/>
    <lineage>
        <taxon>Eukaryota</taxon>
        <taxon>Metazoa</taxon>
        <taxon>Ecdysozoa</taxon>
        <taxon>Arthropoda</taxon>
        <taxon>Hexapoda</taxon>
        <taxon>Collembola</taxon>
        <taxon>Symphypleona</taxon>
        <taxon>Sminthuridae</taxon>
        <taxon>Allacma</taxon>
    </lineage>
</organism>
<accession>A0A8J2L368</accession>
<name>A0A8J2L368_9HEXA</name>
<sequence length="135" mass="14796">VGEISIGGVLAVGAHGLGIPSDGKPSGHAFGALSNLIIELTAVVFEPISDSYVLKHFHRSDPEAKAFLINFGRSFITNVTLRAFVHLHCQSIFPFPSEIVFATSKEPNSMAWFQDTHSRVEVFHVPYMEQSQARS</sequence>
<evidence type="ECO:0000313" key="2">
    <source>
        <dbReference type="Proteomes" id="UP000708208"/>
    </source>
</evidence>
<keyword evidence="2" id="KW-1185">Reference proteome</keyword>
<dbReference type="Proteomes" id="UP000708208">
    <property type="component" value="Unassembled WGS sequence"/>
</dbReference>
<dbReference type="AlphaFoldDB" id="A0A8J2L368"/>
<evidence type="ECO:0000313" key="1">
    <source>
        <dbReference type="EMBL" id="CAG7825351.1"/>
    </source>
</evidence>
<dbReference type="EMBL" id="CAJVCH010535899">
    <property type="protein sequence ID" value="CAG7825351.1"/>
    <property type="molecule type" value="Genomic_DNA"/>
</dbReference>